<evidence type="ECO:0000313" key="9">
    <source>
        <dbReference type="Proteomes" id="UP001180825"/>
    </source>
</evidence>
<feature type="transmembrane region" description="Helical" evidence="7">
    <location>
        <begin position="34"/>
        <end position="52"/>
    </location>
</feature>
<evidence type="ECO:0000256" key="6">
    <source>
        <dbReference type="ARBA" id="ARBA00023136"/>
    </source>
</evidence>
<keyword evidence="9" id="KW-1185">Reference proteome</keyword>
<evidence type="ECO:0000256" key="3">
    <source>
        <dbReference type="ARBA" id="ARBA00022475"/>
    </source>
</evidence>
<proteinExistence type="inferred from homology"/>
<evidence type="ECO:0000256" key="7">
    <source>
        <dbReference type="SAM" id="Phobius"/>
    </source>
</evidence>
<organism evidence="8 9">
    <name type="scientific">Roseateles asaccharophilus</name>
    <dbReference type="NCBI Taxonomy" id="582607"/>
    <lineage>
        <taxon>Bacteria</taxon>
        <taxon>Pseudomonadati</taxon>
        <taxon>Pseudomonadota</taxon>
        <taxon>Betaproteobacteria</taxon>
        <taxon>Burkholderiales</taxon>
        <taxon>Sphaerotilaceae</taxon>
        <taxon>Roseateles</taxon>
    </lineage>
</organism>
<sequence length="471" mass="51219">MLWALGQFGAQAAAALLSFYLVARAVGPASYADYVIGLAITALAQCFGLAIFREPVVQTRHIDALQLASMAKVSVLWSLMLAGVTSALTWVWFQFSAGSAVVQYVVFLLSTRLFLDGVTAVPLASKARTLDIKLQAIASMLGSAATVSVVYISVRANLGVVGLALGQLVGQFVQSSIALYFLKFDWLWSNRIDTDIVKVLGPKSISVVSWQLIDYVNGSLDRLFISARLPAAQIGVYGFGKRLNDIVFETIGGGLGMVCLPIFSRANEDAQLLREGFVRWIGHVAFFVVPLLGWLFVVADDLILLLFGASWLSAVDIYRVFLVLGVIQAFGVVQAALIRGMGKSGVWTKYLLTQAVGNVAVVFAFSGFTGFVLALAIVAKTYLIWGYSVLLVCRLLAMRVASYGRLVAGPIFAMLFSAALAWFVCAHWQKFQGLEFISISLVLYVAFYLTLSWFVNRRAMLAAFKSLRGKS</sequence>
<dbReference type="Proteomes" id="UP001180825">
    <property type="component" value="Unassembled WGS sequence"/>
</dbReference>
<dbReference type="Pfam" id="PF13440">
    <property type="entry name" value="Polysacc_synt_3"/>
    <property type="match status" value="1"/>
</dbReference>
<feature type="transmembrane region" description="Helical" evidence="7">
    <location>
        <begin position="436"/>
        <end position="455"/>
    </location>
</feature>
<name>A0ABU2ACX1_9BURK</name>
<dbReference type="PANTHER" id="PTHR30250:SF10">
    <property type="entry name" value="LIPOPOLYSACCHARIDE BIOSYNTHESIS PROTEIN WZXC"/>
    <property type="match status" value="1"/>
</dbReference>
<evidence type="ECO:0000313" key="8">
    <source>
        <dbReference type="EMBL" id="MDR7334835.1"/>
    </source>
</evidence>
<keyword evidence="4 7" id="KW-0812">Transmembrane</keyword>
<feature type="transmembrane region" description="Helical" evidence="7">
    <location>
        <begin position="73"/>
        <end position="95"/>
    </location>
</feature>
<feature type="transmembrane region" description="Helical" evidence="7">
    <location>
        <begin position="350"/>
        <end position="376"/>
    </location>
</feature>
<dbReference type="InterPro" id="IPR050833">
    <property type="entry name" value="Poly_Biosynth_Transport"/>
</dbReference>
<feature type="transmembrane region" description="Helical" evidence="7">
    <location>
        <begin position="406"/>
        <end position="424"/>
    </location>
</feature>
<feature type="transmembrane region" description="Helical" evidence="7">
    <location>
        <begin position="382"/>
        <end position="401"/>
    </location>
</feature>
<comment type="subcellular location">
    <subcellularLocation>
        <location evidence="1">Cell membrane</location>
        <topology evidence="1">Multi-pass membrane protein</topology>
    </subcellularLocation>
</comment>
<evidence type="ECO:0000256" key="2">
    <source>
        <dbReference type="ARBA" id="ARBA00007430"/>
    </source>
</evidence>
<comment type="caution">
    <text evidence="8">The sequence shown here is derived from an EMBL/GenBank/DDBJ whole genome shotgun (WGS) entry which is preliminary data.</text>
</comment>
<feature type="transmembrane region" description="Helical" evidence="7">
    <location>
        <begin position="160"/>
        <end position="182"/>
    </location>
</feature>
<feature type="transmembrane region" description="Helical" evidence="7">
    <location>
        <begin position="136"/>
        <end position="154"/>
    </location>
</feature>
<gene>
    <name evidence="8" type="ORF">J2X21_003999</name>
</gene>
<evidence type="ECO:0000256" key="5">
    <source>
        <dbReference type="ARBA" id="ARBA00022989"/>
    </source>
</evidence>
<dbReference type="PANTHER" id="PTHR30250">
    <property type="entry name" value="PST FAMILY PREDICTED COLANIC ACID TRANSPORTER"/>
    <property type="match status" value="1"/>
</dbReference>
<comment type="similarity">
    <text evidence="2">Belongs to the polysaccharide synthase family.</text>
</comment>
<keyword evidence="5 7" id="KW-1133">Transmembrane helix</keyword>
<reference evidence="8 9" key="1">
    <citation type="submission" date="2023-07" db="EMBL/GenBank/DDBJ databases">
        <title>Sorghum-associated microbial communities from plants grown in Nebraska, USA.</title>
        <authorList>
            <person name="Schachtman D."/>
        </authorList>
    </citation>
    <scope>NUCLEOTIDE SEQUENCE [LARGE SCALE GENOMIC DNA]</scope>
    <source>
        <strain evidence="8 9">BE316</strain>
    </source>
</reference>
<protein>
    <submittedName>
        <fullName evidence="8">O-antigen/teichoic acid export membrane protein</fullName>
    </submittedName>
</protein>
<keyword evidence="6 7" id="KW-0472">Membrane</keyword>
<feature type="transmembrane region" description="Helical" evidence="7">
    <location>
        <begin position="317"/>
        <end position="338"/>
    </location>
</feature>
<evidence type="ECO:0000256" key="4">
    <source>
        <dbReference type="ARBA" id="ARBA00022692"/>
    </source>
</evidence>
<keyword evidence="3" id="KW-1003">Cell membrane</keyword>
<feature type="transmembrane region" description="Helical" evidence="7">
    <location>
        <begin position="277"/>
        <end position="297"/>
    </location>
</feature>
<accession>A0ABU2ACX1</accession>
<dbReference type="EMBL" id="JAVDXV010000008">
    <property type="protein sequence ID" value="MDR7334835.1"/>
    <property type="molecule type" value="Genomic_DNA"/>
</dbReference>
<evidence type="ECO:0000256" key="1">
    <source>
        <dbReference type="ARBA" id="ARBA00004651"/>
    </source>
</evidence>